<name>A0A8J7R109_9HYPH</name>
<feature type="transmembrane region" description="Helical" evidence="1">
    <location>
        <begin position="64"/>
        <end position="83"/>
    </location>
</feature>
<keyword evidence="1" id="KW-0812">Transmembrane</keyword>
<evidence type="ECO:0000313" key="2">
    <source>
        <dbReference type="EMBL" id="MBP0440633.1"/>
    </source>
</evidence>
<proteinExistence type="predicted"/>
<keyword evidence="1" id="KW-0472">Membrane</keyword>
<keyword evidence="1" id="KW-1133">Transmembrane helix</keyword>
<dbReference type="AlphaFoldDB" id="A0A8J7R109"/>
<sequence>MQTRYLAAGFLGLVGLVLAIIAYAGPLGNTGVDGTLGALLALIGALVTCLGAGLLAFRKLPSRPVVIAVLVVAAVLTAIAGYFLMQFALAVVMAAAALALVAAPFLSSHRRAV</sequence>
<reference evidence="2" key="1">
    <citation type="submission" date="2021-03" db="EMBL/GenBank/DDBJ databases">
        <title>Genome sequencing and assembly of Tianweitania sediminis.</title>
        <authorList>
            <person name="Chhetri G."/>
        </authorList>
    </citation>
    <scope>NUCLEOTIDE SEQUENCE</scope>
    <source>
        <strain evidence="2">Z8</strain>
    </source>
</reference>
<feature type="transmembrane region" description="Helical" evidence="1">
    <location>
        <begin position="89"/>
        <end position="107"/>
    </location>
</feature>
<organism evidence="2 3">
    <name type="scientific">Tianweitania sediminis</name>
    <dbReference type="NCBI Taxonomy" id="1502156"/>
    <lineage>
        <taxon>Bacteria</taxon>
        <taxon>Pseudomonadati</taxon>
        <taxon>Pseudomonadota</taxon>
        <taxon>Alphaproteobacteria</taxon>
        <taxon>Hyphomicrobiales</taxon>
        <taxon>Phyllobacteriaceae</taxon>
        <taxon>Tianweitania</taxon>
    </lineage>
</organism>
<dbReference type="EMBL" id="JAGIYY010000008">
    <property type="protein sequence ID" value="MBP0440633.1"/>
    <property type="molecule type" value="Genomic_DNA"/>
</dbReference>
<dbReference type="RefSeq" id="WP_209336653.1">
    <property type="nucleotide sequence ID" value="NZ_JAGIYY010000008.1"/>
</dbReference>
<protein>
    <submittedName>
        <fullName evidence="2">Uncharacterized protein</fullName>
    </submittedName>
</protein>
<evidence type="ECO:0000256" key="1">
    <source>
        <dbReference type="SAM" id="Phobius"/>
    </source>
</evidence>
<gene>
    <name evidence="2" type="ORF">J5Y06_18440</name>
</gene>
<accession>A0A8J7R109</accession>
<feature type="transmembrane region" description="Helical" evidence="1">
    <location>
        <begin position="34"/>
        <end position="57"/>
    </location>
</feature>
<evidence type="ECO:0000313" key="3">
    <source>
        <dbReference type="Proteomes" id="UP000666240"/>
    </source>
</evidence>
<comment type="caution">
    <text evidence="2">The sequence shown here is derived from an EMBL/GenBank/DDBJ whole genome shotgun (WGS) entry which is preliminary data.</text>
</comment>
<dbReference type="Proteomes" id="UP000666240">
    <property type="component" value="Unassembled WGS sequence"/>
</dbReference>
<keyword evidence="3" id="KW-1185">Reference proteome</keyword>